<reference evidence="1" key="2">
    <citation type="journal article" date="2023" name="Microbiol Resour">
        <title>Decontamination and Annotation of the Draft Genome Sequence of the Oomycete Lagenidium giganteum ARSEF 373.</title>
        <authorList>
            <person name="Morgan W.R."/>
            <person name="Tartar A."/>
        </authorList>
    </citation>
    <scope>NUCLEOTIDE SEQUENCE</scope>
    <source>
        <strain evidence="1">ARSEF 373</strain>
    </source>
</reference>
<protein>
    <submittedName>
        <fullName evidence="1">Uncharacterized protein</fullName>
    </submittedName>
</protein>
<dbReference type="Proteomes" id="UP001146120">
    <property type="component" value="Unassembled WGS sequence"/>
</dbReference>
<keyword evidence="2" id="KW-1185">Reference proteome</keyword>
<reference evidence="1" key="1">
    <citation type="submission" date="2022-11" db="EMBL/GenBank/DDBJ databases">
        <authorList>
            <person name="Morgan W.R."/>
            <person name="Tartar A."/>
        </authorList>
    </citation>
    <scope>NUCLEOTIDE SEQUENCE</scope>
    <source>
        <strain evidence="1">ARSEF 373</strain>
    </source>
</reference>
<proteinExistence type="predicted"/>
<comment type="caution">
    <text evidence="1">The sequence shown here is derived from an EMBL/GenBank/DDBJ whole genome shotgun (WGS) entry which is preliminary data.</text>
</comment>
<gene>
    <name evidence="1" type="ORF">N0F65_009996</name>
</gene>
<dbReference type="AlphaFoldDB" id="A0AAV2ZKV0"/>
<evidence type="ECO:0000313" key="1">
    <source>
        <dbReference type="EMBL" id="DBA04400.1"/>
    </source>
</evidence>
<sequence>MSFSLARLSPKILLLRSLVLLVQRGKR</sequence>
<name>A0AAV2ZKV0_9STRA</name>
<accession>A0AAV2ZKV0</accession>
<evidence type="ECO:0000313" key="2">
    <source>
        <dbReference type="Proteomes" id="UP001146120"/>
    </source>
</evidence>
<organism evidence="1 2">
    <name type="scientific">Lagenidium giganteum</name>
    <dbReference type="NCBI Taxonomy" id="4803"/>
    <lineage>
        <taxon>Eukaryota</taxon>
        <taxon>Sar</taxon>
        <taxon>Stramenopiles</taxon>
        <taxon>Oomycota</taxon>
        <taxon>Peronosporomycetes</taxon>
        <taxon>Pythiales</taxon>
        <taxon>Pythiaceae</taxon>
    </lineage>
</organism>
<dbReference type="EMBL" id="DAKRPA010000008">
    <property type="protein sequence ID" value="DBA04400.1"/>
    <property type="molecule type" value="Genomic_DNA"/>
</dbReference>